<proteinExistence type="predicted"/>
<protein>
    <submittedName>
        <fullName evidence="1">Uncharacterized protein</fullName>
    </submittedName>
</protein>
<organism evidence="1 2">
    <name type="scientific">Haloquadratum walsbyi J07HQW2</name>
    <dbReference type="NCBI Taxonomy" id="1238425"/>
    <lineage>
        <taxon>Archaea</taxon>
        <taxon>Methanobacteriati</taxon>
        <taxon>Methanobacteriota</taxon>
        <taxon>Stenosarchaea group</taxon>
        <taxon>Halobacteria</taxon>
        <taxon>Halobacteriales</taxon>
        <taxon>Haloferacaceae</taxon>
        <taxon>Haloquadratum</taxon>
    </lineage>
</organism>
<evidence type="ECO:0000313" key="1">
    <source>
        <dbReference type="EMBL" id="ERG94331.1"/>
    </source>
</evidence>
<sequence length="74" mass="7576">MIAHASHSMPRIGDAAGDVPAVFDMLSGDAVFYLFSASITALYAESQTLTRDGTLPAIPAASAQRACTGAEEGC</sequence>
<dbReference type="AlphaFoldDB" id="U1PPU3"/>
<accession>U1PPU3</accession>
<dbReference type="Proteomes" id="UP000030710">
    <property type="component" value="Unassembled WGS sequence"/>
</dbReference>
<gene>
    <name evidence="1" type="ORF">J07HQW2_00765</name>
</gene>
<name>U1PPU3_9EURY</name>
<dbReference type="HOGENOM" id="CLU_2678834_0_0_2"/>
<dbReference type="EMBL" id="KE356561">
    <property type="protein sequence ID" value="ERG94331.1"/>
    <property type="molecule type" value="Genomic_DNA"/>
</dbReference>
<evidence type="ECO:0000313" key="2">
    <source>
        <dbReference type="Proteomes" id="UP000030710"/>
    </source>
</evidence>
<reference evidence="1 2" key="1">
    <citation type="journal article" date="2013" name="PLoS ONE">
        <title>Assembly-driven community genomics of a hypersaline microbial ecosystem.</title>
        <authorList>
            <person name="Podell S."/>
            <person name="Ugalde J.A."/>
            <person name="Narasingarao P."/>
            <person name="Banfield J.F."/>
            <person name="Heidelberg K.B."/>
            <person name="Allen E.E."/>
        </authorList>
    </citation>
    <scope>NUCLEOTIDE SEQUENCE [LARGE SCALE GENOMIC DNA]</scope>
    <source>
        <strain evidence="2">J07HQW2</strain>
    </source>
</reference>
<dbReference type="STRING" id="1238425.J07HQW2_00765"/>